<dbReference type="AlphaFoldDB" id="A0A174KSG4"/>
<sequence length="54" mass="6255">MLPAPLGFFPFWVKSWVKVATRYQKFVTIRQNTPTEAQGQNNNGLLVINYIQND</sequence>
<dbReference type="EMBL" id="CYZT01000262">
    <property type="protein sequence ID" value="CUP12119.1"/>
    <property type="molecule type" value="Genomic_DNA"/>
</dbReference>
<proteinExistence type="predicted"/>
<evidence type="ECO:0000313" key="2">
    <source>
        <dbReference type="Proteomes" id="UP000095746"/>
    </source>
</evidence>
<dbReference type="Proteomes" id="UP000095746">
    <property type="component" value="Unassembled WGS sequence"/>
</dbReference>
<accession>A0A174KSG4</accession>
<reference evidence="1 2" key="1">
    <citation type="submission" date="2015-09" db="EMBL/GenBank/DDBJ databases">
        <authorList>
            <consortium name="Pathogen Informatics"/>
        </authorList>
    </citation>
    <scope>NUCLEOTIDE SEQUENCE [LARGE SCALE GENOMIC DNA]</scope>
    <source>
        <strain evidence="1 2">2789STDY5608854</strain>
    </source>
</reference>
<protein>
    <submittedName>
        <fullName evidence="1">Uncharacterized protein</fullName>
    </submittedName>
</protein>
<evidence type="ECO:0000313" key="1">
    <source>
        <dbReference type="EMBL" id="CUP12119.1"/>
    </source>
</evidence>
<gene>
    <name evidence="1" type="ORF">ERS852411_02699</name>
</gene>
<name>A0A174KSG4_FLAPL</name>
<organism evidence="1 2">
    <name type="scientific">Flavonifractor plautii</name>
    <name type="common">Fusobacterium plautii</name>
    <dbReference type="NCBI Taxonomy" id="292800"/>
    <lineage>
        <taxon>Bacteria</taxon>
        <taxon>Bacillati</taxon>
        <taxon>Bacillota</taxon>
        <taxon>Clostridia</taxon>
        <taxon>Eubacteriales</taxon>
        <taxon>Oscillospiraceae</taxon>
        <taxon>Flavonifractor</taxon>
    </lineage>
</organism>